<accession>A0A8S5RVG3</accession>
<proteinExistence type="predicted"/>
<organism evidence="1">
    <name type="scientific">Siphoviridae sp. ctLeG9</name>
    <dbReference type="NCBI Taxonomy" id="2827848"/>
    <lineage>
        <taxon>Viruses</taxon>
        <taxon>Duplodnaviria</taxon>
        <taxon>Heunggongvirae</taxon>
        <taxon>Uroviricota</taxon>
        <taxon>Caudoviricetes</taxon>
    </lineage>
</organism>
<reference evidence="1" key="1">
    <citation type="journal article" date="2021" name="Proc. Natl. Acad. Sci. U.S.A.">
        <title>A Catalog of Tens of Thousands of Viruses from Human Metagenomes Reveals Hidden Associations with Chronic Diseases.</title>
        <authorList>
            <person name="Tisza M.J."/>
            <person name="Buck C.B."/>
        </authorList>
    </citation>
    <scope>NUCLEOTIDE SEQUENCE</scope>
    <source>
        <strain evidence="1">CtLeG9</strain>
    </source>
</reference>
<dbReference type="GO" id="GO:0001897">
    <property type="term" value="P:symbiont-mediated cytolysis of host cell"/>
    <property type="evidence" value="ECO:0007669"/>
    <property type="project" value="UniProtKB-ARBA"/>
</dbReference>
<evidence type="ECO:0000313" key="1">
    <source>
        <dbReference type="EMBL" id="DAF42499.1"/>
    </source>
</evidence>
<protein>
    <submittedName>
        <fullName evidence="1">Cysteine peptidase</fullName>
    </submittedName>
</protein>
<dbReference type="InterPro" id="IPR038765">
    <property type="entry name" value="Papain-like_cys_pep_sf"/>
</dbReference>
<dbReference type="SUPFAM" id="SSF54001">
    <property type="entry name" value="Cysteine proteinases"/>
    <property type="match status" value="1"/>
</dbReference>
<dbReference type="EMBL" id="BK032495">
    <property type="protein sequence ID" value="DAF42499.1"/>
    <property type="molecule type" value="Genomic_DNA"/>
</dbReference>
<sequence length="155" mass="17830">MNKVYLAMYKGRRDGRGMNVWIDRFVDFVVRTITRSPYSHCEIAVLDGNNPSEKYYYCYSSSARDGGVRTKYMPLPPEKWDLIELPPAVALSVSRLFRRTHGAKYDYLGALGAVLKFPHNRRRWFCSEWCAEVLCYFPPQKYTPARLAKAAGGTS</sequence>
<name>A0A8S5RVG3_9CAUD</name>
<dbReference type="Gene3D" id="3.90.1720.10">
    <property type="entry name" value="endopeptidase domain like (from Nostoc punctiforme)"/>
    <property type="match status" value="1"/>
</dbReference>